<dbReference type="InterPro" id="IPR007111">
    <property type="entry name" value="NACHT_NTPase"/>
</dbReference>
<dbReference type="SUPFAM" id="SSF52540">
    <property type="entry name" value="P-loop containing nucleoside triphosphate hydrolases"/>
    <property type="match status" value="1"/>
</dbReference>
<dbReference type="EMBL" id="JAAAIN010001071">
    <property type="protein sequence ID" value="KAG0307425.1"/>
    <property type="molecule type" value="Genomic_DNA"/>
</dbReference>
<organism evidence="3 4">
    <name type="scientific">Linnemannia gamsii</name>
    <dbReference type="NCBI Taxonomy" id="64522"/>
    <lineage>
        <taxon>Eukaryota</taxon>
        <taxon>Fungi</taxon>
        <taxon>Fungi incertae sedis</taxon>
        <taxon>Mucoromycota</taxon>
        <taxon>Mortierellomycotina</taxon>
        <taxon>Mortierellomycetes</taxon>
        <taxon>Mortierellales</taxon>
        <taxon>Mortierellaceae</taxon>
        <taxon>Linnemannia</taxon>
    </lineage>
</organism>
<dbReference type="InterPro" id="IPR036322">
    <property type="entry name" value="WD40_repeat_dom_sf"/>
</dbReference>
<proteinExistence type="predicted"/>
<dbReference type="Pfam" id="PF05729">
    <property type="entry name" value="NACHT"/>
    <property type="match status" value="1"/>
</dbReference>
<keyword evidence="4" id="KW-1185">Reference proteome</keyword>
<dbReference type="SUPFAM" id="SSF50978">
    <property type="entry name" value="WD40 repeat-like"/>
    <property type="match status" value="1"/>
</dbReference>
<dbReference type="Proteomes" id="UP000823405">
    <property type="component" value="Unassembled WGS sequence"/>
</dbReference>
<feature type="domain" description="NACHT" evidence="2">
    <location>
        <begin position="87"/>
        <end position="175"/>
    </location>
</feature>
<dbReference type="Gene3D" id="2.160.20.80">
    <property type="entry name" value="E3 ubiquitin-protein ligase SopA"/>
    <property type="match status" value="1"/>
</dbReference>
<keyword evidence="3" id="KW-0675">Receptor</keyword>
<evidence type="ECO:0000313" key="4">
    <source>
        <dbReference type="Proteomes" id="UP000823405"/>
    </source>
</evidence>
<dbReference type="AlphaFoldDB" id="A0A9P6UKB4"/>
<comment type="caution">
    <text evidence="3">The sequence shown here is derived from an EMBL/GenBank/DDBJ whole genome shotgun (WGS) entry which is preliminary data.</text>
</comment>
<reference evidence="3" key="1">
    <citation type="journal article" date="2020" name="Fungal Divers.">
        <title>Resolving the Mortierellaceae phylogeny through synthesis of multi-gene phylogenetics and phylogenomics.</title>
        <authorList>
            <person name="Vandepol N."/>
            <person name="Liber J."/>
            <person name="Desiro A."/>
            <person name="Na H."/>
            <person name="Kennedy M."/>
            <person name="Barry K."/>
            <person name="Grigoriev I.V."/>
            <person name="Miller A.N."/>
            <person name="O'Donnell K."/>
            <person name="Stajich J.E."/>
            <person name="Bonito G."/>
        </authorList>
    </citation>
    <scope>NUCLEOTIDE SEQUENCE</scope>
    <source>
        <strain evidence="3">NVP60</strain>
    </source>
</reference>
<dbReference type="OrthoDB" id="2399690at2759"/>
<feature type="non-terminal residue" evidence="3">
    <location>
        <position position="714"/>
    </location>
</feature>
<dbReference type="SUPFAM" id="SSF141571">
    <property type="entry name" value="Pentapeptide repeat-like"/>
    <property type="match status" value="1"/>
</dbReference>
<sequence length="714" mass="79970">MRRKERSRSPDRGDTKRCCLQTETTKPDILSTIADHVLAKKKKCLEDEQQSDIYVPPLGKETLYAPDSSAFPLLPTVMDFLIGKRQVMLLMGDAGSGKTYFLRQLERDLWAKCNGSDDPIPILFSLSAIDKVDSDLLGQVLKNKGLDKHQIQHLKNNNRQIILLCDSYDESQVQRNIYNCNKFNTPEQGCVKLIIACRSSKIGWNSDGRFRPEPTDKYDLTDLDLFQKVAMAPFTYRQIEDYIIKYVGHHHQLAARQVPGDIQSATQQPQPETPPPPEIIRVWSVLEYMETLADTPNLMELVENPFILSVVLKLLSSIFRSALDAVRPPIPLDALYQHIFECWIEVSKRRLYSRRMTEDENLAFDALTESGFADLCMAYMKSRVVEIFKHPKKASSTRGILNGAAEWSARCFVTDTRESLLLESVPLNRSKATCHFIRPSLLEYIYSLVVFCPNDLSKGDTITGGFTTNDSDSDNSEETPEVTSSTFVNGGAFDKGHPLSFINIADLSTLVQLLADRAQKCQSFREWLIERVRESSNSDGKVQKLAANAMTILVTAGMQFNSADLRGIKIKGANLTGGKFDLADLRDADLTGTTLAGCWMRQANLQGTQLRKARFGELPPVELNGVPTTFARPLDGRFYAVGFANGSITVFDAASWIPIHTHQESKESITALAFSPKSDLLSFSFGHKIGLLKTWNHTNNKMSESFGEHDGSIN</sequence>
<evidence type="ECO:0000313" key="3">
    <source>
        <dbReference type="EMBL" id="KAG0307425.1"/>
    </source>
</evidence>
<gene>
    <name evidence="3" type="primary">TBL1XR1_1</name>
    <name evidence="3" type="ORF">BGZ97_000406</name>
</gene>
<evidence type="ECO:0000256" key="1">
    <source>
        <dbReference type="SAM" id="MobiDB-lite"/>
    </source>
</evidence>
<protein>
    <submittedName>
        <fullName evidence="3">Transducin (Beta)-like 1 X-linked receptor 1</fullName>
    </submittedName>
</protein>
<dbReference type="InterPro" id="IPR027417">
    <property type="entry name" value="P-loop_NTPase"/>
</dbReference>
<accession>A0A9P6UKB4</accession>
<feature type="compositionally biased region" description="Acidic residues" evidence="1">
    <location>
        <begin position="471"/>
        <end position="480"/>
    </location>
</feature>
<dbReference type="Gene3D" id="2.130.10.10">
    <property type="entry name" value="YVTN repeat-like/Quinoprotein amine dehydrogenase"/>
    <property type="match status" value="1"/>
</dbReference>
<dbReference type="Pfam" id="PF00805">
    <property type="entry name" value="Pentapeptide"/>
    <property type="match status" value="1"/>
</dbReference>
<evidence type="ECO:0000259" key="2">
    <source>
        <dbReference type="Pfam" id="PF05729"/>
    </source>
</evidence>
<dbReference type="InterPro" id="IPR015943">
    <property type="entry name" value="WD40/YVTN_repeat-like_dom_sf"/>
</dbReference>
<feature type="region of interest" description="Disordered" evidence="1">
    <location>
        <begin position="463"/>
        <end position="484"/>
    </location>
</feature>
<dbReference type="Gene3D" id="3.40.50.300">
    <property type="entry name" value="P-loop containing nucleotide triphosphate hydrolases"/>
    <property type="match status" value="1"/>
</dbReference>
<dbReference type="InterPro" id="IPR001646">
    <property type="entry name" value="5peptide_repeat"/>
</dbReference>
<name>A0A9P6UKB4_9FUNG</name>